<evidence type="ECO:0000313" key="2">
    <source>
        <dbReference type="Proteomes" id="UP000610594"/>
    </source>
</evidence>
<proteinExistence type="predicted"/>
<accession>A0ABX0N0U4</accession>
<dbReference type="EMBL" id="WHJF01000152">
    <property type="protein sequence ID" value="NHZ66640.1"/>
    <property type="molecule type" value="Genomic_DNA"/>
</dbReference>
<sequence length="121" mass="13110">MTTENATCPPEPHLPHAADPWCAQTLRALPLPSADQHCAFVEHVRDAHSWYKHLPLQEGGRFVVFLAPDAGLNYSSGRCTVCIGGMGGKMAARMALHARPNLNVAQTTAAAPLFRCRTFST</sequence>
<organism evidence="1 2">
    <name type="scientific">Massilia genomosp. 1</name>
    <dbReference type="NCBI Taxonomy" id="2609280"/>
    <lineage>
        <taxon>Bacteria</taxon>
        <taxon>Pseudomonadati</taxon>
        <taxon>Pseudomonadota</taxon>
        <taxon>Betaproteobacteria</taxon>
        <taxon>Burkholderiales</taxon>
        <taxon>Oxalobacteraceae</taxon>
        <taxon>Telluria group</taxon>
        <taxon>Massilia</taxon>
    </lineage>
</organism>
<name>A0ABX0N0U4_9BURK</name>
<reference evidence="1 2" key="1">
    <citation type="submission" date="2019-10" db="EMBL/GenBank/DDBJ databases">
        <title>Taxonomy of Antarctic Massilia spp.: description of Massilia rubra sp. nov., Massilia aquatica sp. nov., Massilia mucilaginosa sp. nov., Massilia frigida sp. nov. isolated from streams, lakes and regoliths.</title>
        <authorList>
            <person name="Holochova P."/>
            <person name="Sedlacek I."/>
            <person name="Kralova S."/>
            <person name="Maslanova I."/>
            <person name="Busse H.-J."/>
            <person name="Stankova E."/>
            <person name="Vrbovska V."/>
            <person name="Kovarovic V."/>
            <person name="Bartak M."/>
            <person name="Svec P."/>
            <person name="Pantucek R."/>
        </authorList>
    </citation>
    <scope>NUCLEOTIDE SEQUENCE [LARGE SCALE GENOMIC DNA]</scope>
    <source>
        <strain evidence="1 2">CCM 8694</strain>
    </source>
</reference>
<dbReference type="Proteomes" id="UP000610594">
    <property type="component" value="Unassembled WGS sequence"/>
</dbReference>
<comment type="caution">
    <text evidence="1">The sequence shown here is derived from an EMBL/GenBank/DDBJ whole genome shotgun (WGS) entry which is preliminary data.</text>
</comment>
<evidence type="ECO:0000313" key="1">
    <source>
        <dbReference type="EMBL" id="NHZ66640.1"/>
    </source>
</evidence>
<keyword evidence="2" id="KW-1185">Reference proteome</keyword>
<gene>
    <name evidence="1" type="ORF">F1735_30860</name>
</gene>
<protein>
    <submittedName>
        <fullName evidence="1">Uncharacterized protein</fullName>
    </submittedName>
</protein>
<dbReference type="RefSeq" id="WP_167240523.1">
    <property type="nucleotide sequence ID" value="NZ_WHJF01000152.1"/>
</dbReference>